<keyword evidence="1" id="KW-0732">Signal</keyword>
<feature type="chain" id="PRO_5042460180" description="CENP-V/GFA domain-containing protein" evidence="1">
    <location>
        <begin position="21"/>
        <end position="144"/>
    </location>
</feature>
<comment type="caution">
    <text evidence="2">The sequence shown here is derived from an EMBL/GenBank/DDBJ whole genome shotgun (WGS) entry which is preliminary data.</text>
</comment>
<organism evidence="2 3">
    <name type="scientific">Lasiosphaeria hispida</name>
    <dbReference type="NCBI Taxonomy" id="260671"/>
    <lineage>
        <taxon>Eukaryota</taxon>
        <taxon>Fungi</taxon>
        <taxon>Dikarya</taxon>
        <taxon>Ascomycota</taxon>
        <taxon>Pezizomycotina</taxon>
        <taxon>Sordariomycetes</taxon>
        <taxon>Sordariomycetidae</taxon>
        <taxon>Sordariales</taxon>
        <taxon>Lasiosphaeriaceae</taxon>
        <taxon>Lasiosphaeria</taxon>
    </lineage>
</organism>
<name>A0AAJ0HQQ5_9PEZI</name>
<dbReference type="EMBL" id="JAUIQD010000002">
    <property type="protein sequence ID" value="KAK3359726.1"/>
    <property type="molecule type" value="Genomic_DNA"/>
</dbReference>
<feature type="signal peptide" evidence="1">
    <location>
        <begin position="1"/>
        <end position="20"/>
    </location>
</feature>
<accession>A0AAJ0HQQ5</accession>
<evidence type="ECO:0000313" key="2">
    <source>
        <dbReference type="EMBL" id="KAK3359726.1"/>
    </source>
</evidence>
<dbReference type="AlphaFoldDB" id="A0AAJ0HQQ5"/>
<sequence>MEVLLLTSVLWMSAIFNTREITVDHPYFSSLAQPRHAPGLGQKERRSFASDDLVRVAMHFNAGCCKNFGGMVLSDSQDHTVTSYKLRMDGKATRPFSPTSEYCRCCKCMSWTPQVAAAWRLPVGFVVDTVTTFRSARRQPASYF</sequence>
<gene>
    <name evidence="2" type="ORF">B0T25DRAFT_107589</name>
</gene>
<dbReference type="Proteomes" id="UP001275084">
    <property type="component" value="Unassembled WGS sequence"/>
</dbReference>
<proteinExistence type="predicted"/>
<reference evidence="2" key="1">
    <citation type="journal article" date="2023" name="Mol. Phylogenet. Evol.">
        <title>Genome-scale phylogeny and comparative genomics of the fungal order Sordariales.</title>
        <authorList>
            <person name="Hensen N."/>
            <person name="Bonometti L."/>
            <person name="Westerberg I."/>
            <person name="Brannstrom I.O."/>
            <person name="Guillou S."/>
            <person name="Cros-Aarteil S."/>
            <person name="Calhoun S."/>
            <person name="Haridas S."/>
            <person name="Kuo A."/>
            <person name="Mondo S."/>
            <person name="Pangilinan J."/>
            <person name="Riley R."/>
            <person name="LaButti K."/>
            <person name="Andreopoulos B."/>
            <person name="Lipzen A."/>
            <person name="Chen C."/>
            <person name="Yan M."/>
            <person name="Daum C."/>
            <person name="Ng V."/>
            <person name="Clum A."/>
            <person name="Steindorff A."/>
            <person name="Ohm R.A."/>
            <person name="Martin F."/>
            <person name="Silar P."/>
            <person name="Natvig D.O."/>
            <person name="Lalanne C."/>
            <person name="Gautier V."/>
            <person name="Ament-Velasquez S.L."/>
            <person name="Kruys A."/>
            <person name="Hutchinson M.I."/>
            <person name="Powell A.J."/>
            <person name="Barry K."/>
            <person name="Miller A.N."/>
            <person name="Grigoriev I.V."/>
            <person name="Debuchy R."/>
            <person name="Gladieux P."/>
            <person name="Hiltunen Thoren M."/>
            <person name="Johannesson H."/>
        </authorList>
    </citation>
    <scope>NUCLEOTIDE SEQUENCE</scope>
    <source>
        <strain evidence="2">CBS 955.72</strain>
    </source>
</reference>
<evidence type="ECO:0008006" key="4">
    <source>
        <dbReference type="Google" id="ProtNLM"/>
    </source>
</evidence>
<keyword evidence="3" id="KW-1185">Reference proteome</keyword>
<evidence type="ECO:0000313" key="3">
    <source>
        <dbReference type="Proteomes" id="UP001275084"/>
    </source>
</evidence>
<evidence type="ECO:0000256" key="1">
    <source>
        <dbReference type="SAM" id="SignalP"/>
    </source>
</evidence>
<protein>
    <recommendedName>
        <fullName evidence="4">CENP-V/GFA domain-containing protein</fullName>
    </recommendedName>
</protein>
<reference evidence="2" key="2">
    <citation type="submission" date="2023-06" db="EMBL/GenBank/DDBJ databases">
        <authorList>
            <consortium name="Lawrence Berkeley National Laboratory"/>
            <person name="Haridas S."/>
            <person name="Hensen N."/>
            <person name="Bonometti L."/>
            <person name="Westerberg I."/>
            <person name="Brannstrom I.O."/>
            <person name="Guillou S."/>
            <person name="Cros-Aarteil S."/>
            <person name="Calhoun S."/>
            <person name="Kuo A."/>
            <person name="Mondo S."/>
            <person name="Pangilinan J."/>
            <person name="Riley R."/>
            <person name="Labutti K."/>
            <person name="Andreopoulos B."/>
            <person name="Lipzen A."/>
            <person name="Chen C."/>
            <person name="Yanf M."/>
            <person name="Daum C."/>
            <person name="Ng V."/>
            <person name="Clum A."/>
            <person name="Steindorff A."/>
            <person name="Ohm R."/>
            <person name="Martin F."/>
            <person name="Silar P."/>
            <person name="Natvig D."/>
            <person name="Lalanne C."/>
            <person name="Gautier V."/>
            <person name="Ament-Velasquez S.L."/>
            <person name="Kruys A."/>
            <person name="Hutchinson M.I."/>
            <person name="Powell A.J."/>
            <person name="Barry K."/>
            <person name="Miller A.N."/>
            <person name="Grigoriev I.V."/>
            <person name="Debuchy R."/>
            <person name="Gladieux P."/>
            <person name="Thoren M.H."/>
            <person name="Johannesson H."/>
        </authorList>
    </citation>
    <scope>NUCLEOTIDE SEQUENCE</scope>
    <source>
        <strain evidence="2">CBS 955.72</strain>
    </source>
</reference>